<sequence length="166" mass="18597">MKRFVGIVILLLASISVFPFFIGTEVLTMPDLPFYEYPMPVAEIFGRVDFGMIYFMLPVGSINEDGSVFIVQNIDMEYLKRFLGAGIALKPKFSENLYMRIATDAPIVEWIRTQQFDRIDLKIGIGLKLGILNAEAGVVGRLKKLPDNTIGMKMGDLYFAALGLSF</sequence>
<dbReference type="EMBL" id="CP071446">
    <property type="protein sequence ID" value="QTA38530.1"/>
    <property type="molecule type" value="Genomic_DNA"/>
</dbReference>
<gene>
    <name evidence="1" type="ORF">JYK00_03155</name>
</gene>
<evidence type="ECO:0000313" key="1">
    <source>
        <dbReference type="EMBL" id="QTA38530.1"/>
    </source>
</evidence>
<keyword evidence="2" id="KW-1185">Reference proteome</keyword>
<proteinExistence type="predicted"/>
<dbReference type="Proteomes" id="UP000671862">
    <property type="component" value="Chromosome"/>
</dbReference>
<dbReference type="RefSeq" id="WP_207567247.1">
    <property type="nucleotide sequence ID" value="NZ_CP071446.1"/>
</dbReference>
<organism evidence="1 2">
    <name type="scientific">Thermosipho ferrireducens</name>
    <dbReference type="NCBI Taxonomy" id="2571116"/>
    <lineage>
        <taxon>Bacteria</taxon>
        <taxon>Thermotogati</taxon>
        <taxon>Thermotogota</taxon>
        <taxon>Thermotogae</taxon>
        <taxon>Thermotogales</taxon>
        <taxon>Fervidobacteriaceae</taxon>
        <taxon>Thermosipho</taxon>
    </lineage>
</organism>
<name>A0ABX7S9I0_9BACT</name>
<protein>
    <submittedName>
        <fullName evidence="1">Uncharacterized protein</fullName>
    </submittedName>
</protein>
<accession>A0ABX7S9I0</accession>
<evidence type="ECO:0000313" key="2">
    <source>
        <dbReference type="Proteomes" id="UP000671862"/>
    </source>
</evidence>
<reference evidence="1 2" key="1">
    <citation type="submission" date="2021-03" db="EMBL/GenBank/DDBJ databases">
        <title>Thermosipho ferrireducens sp.nov., an anaerobic thermophilic iron-reducing bacterium isolated from a deep-sea hydrothermal sulfide deposits.</title>
        <authorList>
            <person name="Zeng X."/>
            <person name="Chen Y."/>
            <person name="Shao Z."/>
        </authorList>
    </citation>
    <scope>NUCLEOTIDE SEQUENCE [LARGE SCALE GENOMIC DNA]</scope>
    <source>
        <strain evidence="1 2">JL129W03</strain>
    </source>
</reference>